<reference evidence="4 5" key="1">
    <citation type="submission" date="2020-02" db="EMBL/GenBank/DDBJ databases">
        <title>Full genome sequence of Nocardioides sp. R-3366.</title>
        <authorList>
            <person name="Im W.-T."/>
        </authorList>
    </citation>
    <scope>NUCLEOTIDE SEQUENCE [LARGE SCALE GENOMIC DNA]</scope>
    <source>
        <strain evidence="4 5">R-3366</strain>
    </source>
</reference>
<gene>
    <name evidence="4" type="ORF">G5V58_07895</name>
</gene>
<evidence type="ECO:0000313" key="5">
    <source>
        <dbReference type="Proteomes" id="UP000502996"/>
    </source>
</evidence>
<evidence type="ECO:0000256" key="1">
    <source>
        <dbReference type="ARBA" id="ARBA00022676"/>
    </source>
</evidence>
<evidence type="ECO:0000256" key="2">
    <source>
        <dbReference type="ARBA" id="ARBA00022679"/>
    </source>
</evidence>
<dbReference type="KEGG" id="nano:G5V58_07895"/>
<dbReference type="EMBL" id="CP049257">
    <property type="protein sequence ID" value="QIG45817.1"/>
    <property type="molecule type" value="Genomic_DNA"/>
</dbReference>
<keyword evidence="2 4" id="KW-0808">Transferase</keyword>
<dbReference type="CDD" id="cd03801">
    <property type="entry name" value="GT4_PimA-like"/>
    <property type="match status" value="1"/>
</dbReference>
<dbReference type="Gene3D" id="3.40.50.2000">
    <property type="entry name" value="Glycogen Phosphorylase B"/>
    <property type="match status" value="2"/>
</dbReference>
<keyword evidence="1" id="KW-0328">Glycosyltransferase</keyword>
<protein>
    <submittedName>
        <fullName evidence="4">Glycosyltransferase family 4 protein</fullName>
    </submittedName>
</protein>
<evidence type="ECO:0000313" key="4">
    <source>
        <dbReference type="EMBL" id="QIG45817.1"/>
    </source>
</evidence>
<dbReference type="GO" id="GO:0016758">
    <property type="term" value="F:hexosyltransferase activity"/>
    <property type="evidence" value="ECO:0007669"/>
    <property type="project" value="TreeGrafter"/>
</dbReference>
<organism evidence="4 5">
    <name type="scientific">Nocardioides anomalus</name>
    <dbReference type="NCBI Taxonomy" id="2712223"/>
    <lineage>
        <taxon>Bacteria</taxon>
        <taxon>Bacillati</taxon>
        <taxon>Actinomycetota</taxon>
        <taxon>Actinomycetes</taxon>
        <taxon>Propionibacteriales</taxon>
        <taxon>Nocardioidaceae</taxon>
        <taxon>Nocardioides</taxon>
    </lineage>
</organism>
<dbReference type="SUPFAM" id="SSF53756">
    <property type="entry name" value="UDP-Glycosyltransferase/glycogen phosphorylase"/>
    <property type="match status" value="1"/>
</dbReference>
<sequence>MPTHRRLHVLHVSVPTTGGVASVATSYVRDQVERGWNVTVACPSHGDLGYAAREAGATVRWWRSETDSSTTLGAAARLRRIVAATRPDVVHLHSGRAGLLGRLVVRDRVPTVFQPHAWSFLAPRTGVQSLALRWEQYAARWTTELVCVSATERQLGESLGVHASSSVIPNGIDLAAFRPAGPRDRVHARKLLGLEDVPTVLCVGALTVQKGQQDLLAGWGEVRAQVPEAQLVLVGDGPDRRALERLAEPLDGVLFAGARTDVAQWMAAADVVTVPSRWEGMALVPLEAMACARTVVATGVGGVVDSLPEGAGAVVDGDDARGLVAALVQRLRDPELAEDEGWLGRSHVETHHDVTTSARELARVYLRLVGQRRGR</sequence>
<dbReference type="Pfam" id="PF13692">
    <property type="entry name" value="Glyco_trans_1_4"/>
    <property type="match status" value="1"/>
</dbReference>
<dbReference type="InterPro" id="IPR028098">
    <property type="entry name" value="Glyco_trans_4-like_N"/>
</dbReference>
<dbReference type="PANTHER" id="PTHR45947:SF3">
    <property type="entry name" value="SULFOQUINOVOSYL TRANSFERASE SQD2"/>
    <property type="match status" value="1"/>
</dbReference>
<dbReference type="AlphaFoldDB" id="A0A6G6WKY7"/>
<dbReference type="GO" id="GO:1901137">
    <property type="term" value="P:carbohydrate derivative biosynthetic process"/>
    <property type="evidence" value="ECO:0007669"/>
    <property type="project" value="UniProtKB-ARBA"/>
</dbReference>
<name>A0A6G6WKY7_9ACTN</name>
<dbReference type="Pfam" id="PF13439">
    <property type="entry name" value="Glyco_transf_4"/>
    <property type="match status" value="1"/>
</dbReference>
<proteinExistence type="predicted"/>
<accession>A0A6G6WKY7</accession>
<evidence type="ECO:0000259" key="3">
    <source>
        <dbReference type="Pfam" id="PF13439"/>
    </source>
</evidence>
<keyword evidence="5" id="KW-1185">Reference proteome</keyword>
<feature type="domain" description="Glycosyltransferase subfamily 4-like N-terminal" evidence="3">
    <location>
        <begin position="18"/>
        <end position="175"/>
    </location>
</feature>
<dbReference type="InterPro" id="IPR050194">
    <property type="entry name" value="Glycosyltransferase_grp1"/>
</dbReference>
<dbReference type="Proteomes" id="UP000502996">
    <property type="component" value="Chromosome"/>
</dbReference>
<dbReference type="PANTHER" id="PTHR45947">
    <property type="entry name" value="SULFOQUINOVOSYL TRANSFERASE SQD2"/>
    <property type="match status" value="1"/>
</dbReference>